<dbReference type="Pfam" id="PF15246">
    <property type="entry name" value="NCKAP5"/>
    <property type="match status" value="1"/>
</dbReference>
<proteinExistence type="predicted"/>
<dbReference type="AlphaFoldDB" id="A0ABD0NA78"/>
<accession>A0ABD0NA78</accession>
<protein>
    <recommendedName>
        <fullName evidence="2">Nck-associated protein 5 C-terminal domain-containing protein</fullName>
    </recommendedName>
</protein>
<evidence type="ECO:0000313" key="3">
    <source>
        <dbReference type="EMBL" id="KAL0158220.1"/>
    </source>
</evidence>
<evidence type="ECO:0000256" key="1">
    <source>
        <dbReference type="SAM" id="MobiDB-lite"/>
    </source>
</evidence>
<feature type="region of interest" description="Disordered" evidence="1">
    <location>
        <begin position="1"/>
        <end position="44"/>
    </location>
</feature>
<reference evidence="3 4" key="1">
    <citation type="submission" date="2024-05" db="EMBL/GenBank/DDBJ databases">
        <title>Genome sequencing and assembly of Indian major carp, Cirrhinus mrigala (Hamilton, 1822).</title>
        <authorList>
            <person name="Mohindra V."/>
            <person name="Chowdhury L.M."/>
            <person name="Lal K."/>
            <person name="Jena J.K."/>
        </authorList>
    </citation>
    <scope>NUCLEOTIDE SEQUENCE [LARGE SCALE GENOMIC DNA]</scope>
    <source>
        <strain evidence="3">CM1030</strain>
        <tissue evidence="3">Blood</tissue>
    </source>
</reference>
<dbReference type="PANTHER" id="PTHR21740:SF3">
    <property type="entry name" value="NCK-ASSOCIATED PROTEIN 5-LIKE"/>
    <property type="match status" value="1"/>
</dbReference>
<name>A0ABD0NA78_CIRMR</name>
<feature type="domain" description="Nck-associated protein 5 C-terminal" evidence="2">
    <location>
        <begin position="1"/>
        <end position="56"/>
    </location>
</feature>
<dbReference type="InterPro" id="IPR026163">
    <property type="entry name" value="Nckap5l"/>
</dbReference>
<gene>
    <name evidence="3" type="ORF">M9458_046296</name>
</gene>
<organism evidence="3 4">
    <name type="scientific">Cirrhinus mrigala</name>
    <name type="common">Mrigala</name>
    <dbReference type="NCBI Taxonomy" id="683832"/>
    <lineage>
        <taxon>Eukaryota</taxon>
        <taxon>Metazoa</taxon>
        <taxon>Chordata</taxon>
        <taxon>Craniata</taxon>
        <taxon>Vertebrata</taxon>
        <taxon>Euteleostomi</taxon>
        <taxon>Actinopterygii</taxon>
        <taxon>Neopterygii</taxon>
        <taxon>Teleostei</taxon>
        <taxon>Ostariophysi</taxon>
        <taxon>Cypriniformes</taxon>
        <taxon>Cyprinidae</taxon>
        <taxon>Labeoninae</taxon>
        <taxon>Labeonini</taxon>
        <taxon>Cirrhinus</taxon>
    </lineage>
</organism>
<feature type="non-terminal residue" evidence="3">
    <location>
        <position position="90"/>
    </location>
</feature>
<evidence type="ECO:0000259" key="2">
    <source>
        <dbReference type="Pfam" id="PF15246"/>
    </source>
</evidence>
<evidence type="ECO:0000313" key="4">
    <source>
        <dbReference type="Proteomes" id="UP001529510"/>
    </source>
</evidence>
<feature type="non-terminal residue" evidence="3">
    <location>
        <position position="1"/>
    </location>
</feature>
<dbReference type="InterPro" id="IPR032769">
    <property type="entry name" value="NCKAP5_C"/>
</dbReference>
<sequence length="90" mass="9700">GIGTFPLPDYSANAGCKSIPKGKAHGESDPSHLQGKHGSGMKMSHKAWTLERELSSLEEDYMGGQDMDHHTSTLENKIPSTQIANIVHDG</sequence>
<dbReference type="EMBL" id="JAMKFB020000023">
    <property type="protein sequence ID" value="KAL0158220.1"/>
    <property type="molecule type" value="Genomic_DNA"/>
</dbReference>
<keyword evidence="4" id="KW-1185">Reference proteome</keyword>
<comment type="caution">
    <text evidence="3">The sequence shown here is derived from an EMBL/GenBank/DDBJ whole genome shotgun (WGS) entry which is preliminary data.</text>
</comment>
<dbReference type="Proteomes" id="UP001529510">
    <property type="component" value="Unassembled WGS sequence"/>
</dbReference>
<dbReference type="PANTHER" id="PTHR21740">
    <property type="entry name" value="NCK-ASSOCIATED PROTEIN 5"/>
    <property type="match status" value="1"/>
</dbReference>